<keyword evidence="5" id="KW-0804">Transcription</keyword>
<dbReference type="FunFam" id="3.40.50.300:FF:000006">
    <property type="entry name" value="DNA-binding transcriptional regulator NtrC"/>
    <property type="match status" value="1"/>
</dbReference>
<dbReference type="RefSeq" id="WP_012637256.1">
    <property type="nucleotide sequence ID" value="NC_011901.1"/>
</dbReference>
<dbReference type="InterPro" id="IPR027417">
    <property type="entry name" value="P-loop_NTPase"/>
</dbReference>
<gene>
    <name evidence="7" type="ordered locus">Tgr7_0676</name>
</gene>
<dbReference type="InterPro" id="IPR009057">
    <property type="entry name" value="Homeodomain-like_sf"/>
</dbReference>
<dbReference type="Pfam" id="PF25601">
    <property type="entry name" value="AAA_lid_14"/>
    <property type="match status" value="1"/>
</dbReference>
<dbReference type="STRING" id="396588.Tgr7_0676"/>
<sequence length="321" mass="35709">MQPTSFDPQDMIGASPEFLSVLRAARVVAATDATALVLGETGTGKELLARLIHHESRRAHGSWVAVNCAALPQDLIEAELFGYRRGAFTGAVADRPGYIRQAQGGTLFLDEVAELPLGAQAKLLRFLEHGECQALGGDRPEPVDVRVLAATHRDLRHWVDAGRFREDLYYRLHVIPLELPPLRERPGDIGVLLDALTEQLAARHGVNPPRFSAQARRLLTRHRWPGNVRELRNLCERSVVLFSGQTIDPEHLHLEARADTAADLPDWQLPRDGVQLDRLEAGLIRQALGRTQGNRARAARLLGLTRDTLLYRIKKYALEGE</sequence>
<dbReference type="KEGG" id="tgr:Tgr7_0676"/>
<accession>B8GMD6</accession>
<dbReference type="PANTHER" id="PTHR32071">
    <property type="entry name" value="TRANSCRIPTIONAL REGULATORY PROTEIN"/>
    <property type="match status" value="1"/>
</dbReference>
<dbReference type="InterPro" id="IPR002078">
    <property type="entry name" value="Sigma_54_int"/>
</dbReference>
<dbReference type="PRINTS" id="PR01590">
    <property type="entry name" value="HTHFIS"/>
</dbReference>
<dbReference type="InterPro" id="IPR002197">
    <property type="entry name" value="HTH_Fis"/>
</dbReference>
<feature type="domain" description="Sigma-54 factor interaction" evidence="6">
    <location>
        <begin position="11"/>
        <end position="240"/>
    </location>
</feature>
<dbReference type="SUPFAM" id="SSF46689">
    <property type="entry name" value="Homeodomain-like"/>
    <property type="match status" value="1"/>
</dbReference>
<dbReference type="SUPFAM" id="SSF52540">
    <property type="entry name" value="P-loop containing nucleoside triphosphate hydrolases"/>
    <property type="match status" value="1"/>
</dbReference>
<reference evidence="7 8" key="1">
    <citation type="journal article" date="2011" name="Stand. Genomic Sci.">
        <title>Complete genome sequence of 'Thioalkalivibrio sulfidophilus' HL-EbGr7.</title>
        <authorList>
            <person name="Muyzer G."/>
            <person name="Sorokin D.Y."/>
            <person name="Mavromatis K."/>
            <person name="Lapidus A."/>
            <person name="Clum A."/>
            <person name="Ivanova N."/>
            <person name="Pati A."/>
            <person name="d'Haeseleer P."/>
            <person name="Woyke T."/>
            <person name="Kyrpides N.C."/>
        </authorList>
    </citation>
    <scope>NUCLEOTIDE SEQUENCE [LARGE SCALE GENOMIC DNA]</scope>
    <source>
        <strain evidence="7 8">HL-EbGR7</strain>
    </source>
</reference>
<dbReference type="Pfam" id="PF02954">
    <property type="entry name" value="HTH_8"/>
    <property type="match status" value="1"/>
</dbReference>
<dbReference type="EMBL" id="CP001339">
    <property type="protein sequence ID" value="ACL71768.1"/>
    <property type="molecule type" value="Genomic_DNA"/>
</dbReference>
<dbReference type="Gene3D" id="3.40.50.300">
    <property type="entry name" value="P-loop containing nucleotide triphosphate hydrolases"/>
    <property type="match status" value="1"/>
</dbReference>
<organism evidence="7 8">
    <name type="scientific">Thioalkalivibrio sulfidiphilus (strain HL-EbGR7)</name>
    <dbReference type="NCBI Taxonomy" id="396588"/>
    <lineage>
        <taxon>Bacteria</taxon>
        <taxon>Pseudomonadati</taxon>
        <taxon>Pseudomonadota</taxon>
        <taxon>Gammaproteobacteria</taxon>
        <taxon>Chromatiales</taxon>
        <taxon>Ectothiorhodospiraceae</taxon>
        <taxon>Thioalkalivibrio</taxon>
    </lineage>
</organism>
<proteinExistence type="predicted"/>
<dbReference type="PROSITE" id="PS00688">
    <property type="entry name" value="SIGMA54_INTERACT_3"/>
    <property type="match status" value="1"/>
</dbReference>
<dbReference type="GO" id="GO:0043565">
    <property type="term" value="F:sequence-specific DNA binding"/>
    <property type="evidence" value="ECO:0007669"/>
    <property type="project" value="InterPro"/>
</dbReference>
<dbReference type="InterPro" id="IPR003593">
    <property type="entry name" value="AAA+_ATPase"/>
</dbReference>
<name>B8GMD6_THISH</name>
<evidence type="ECO:0000259" key="6">
    <source>
        <dbReference type="PROSITE" id="PS50045"/>
    </source>
</evidence>
<keyword evidence="3" id="KW-0805">Transcription regulation</keyword>
<dbReference type="GO" id="GO:0006355">
    <property type="term" value="P:regulation of DNA-templated transcription"/>
    <property type="evidence" value="ECO:0007669"/>
    <property type="project" value="InterPro"/>
</dbReference>
<dbReference type="GO" id="GO:0005524">
    <property type="term" value="F:ATP binding"/>
    <property type="evidence" value="ECO:0007669"/>
    <property type="project" value="UniProtKB-KW"/>
</dbReference>
<dbReference type="SMART" id="SM00382">
    <property type="entry name" value="AAA"/>
    <property type="match status" value="1"/>
</dbReference>
<keyword evidence="2" id="KW-0067">ATP-binding</keyword>
<dbReference type="Proteomes" id="UP000002383">
    <property type="component" value="Chromosome"/>
</dbReference>
<dbReference type="InterPro" id="IPR025944">
    <property type="entry name" value="Sigma_54_int_dom_CS"/>
</dbReference>
<dbReference type="Pfam" id="PF00158">
    <property type="entry name" value="Sigma54_activat"/>
    <property type="match status" value="1"/>
</dbReference>
<keyword evidence="1" id="KW-0547">Nucleotide-binding</keyword>
<dbReference type="PROSITE" id="PS00676">
    <property type="entry name" value="SIGMA54_INTERACT_2"/>
    <property type="match status" value="1"/>
</dbReference>
<dbReference type="CDD" id="cd00009">
    <property type="entry name" value="AAA"/>
    <property type="match status" value="1"/>
</dbReference>
<evidence type="ECO:0000256" key="1">
    <source>
        <dbReference type="ARBA" id="ARBA00022741"/>
    </source>
</evidence>
<protein>
    <submittedName>
        <fullName evidence="7">Sigma54 specific transcriptional regulator, Fis family</fullName>
    </submittedName>
</protein>
<dbReference type="InterPro" id="IPR058031">
    <property type="entry name" value="AAA_lid_NorR"/>
</dbReference>
<dbReference type="Gene3D" id="1.10.8.60">
    <property type="match status" value="1"/>
</dbReference>
<dbReference type="OrthoDB" id="9804019at2"/>
<dbReference type="eggNOG" id="COG3829">
    <property type="taxonomic scope" value="Bacteria"/>
</dbReference>
<evidence type="ECO:0000256" key="3">
    <source>
        <dbReference type="ARBA" id="ARBA00023015"/>
    </source>
</evidence>
<dbReference type="Gene3D" id="1.10.10.60">
    <property type="entry name" value="Homeodomain-like"/>
    <property type="match status" value="1"/>
</dbReference>
<evidence type="ECO:0000256" key="4">
    <source>
        <dbReference type="ARBA" id="ARBA00023125"/>
    </source>
</evidence>
<dbReference type="InterPro" id="IPR025943">
    <property type="entry name" value="Sigma_54_int_dom_ATP-bd_2"/>
</dbReference>
<evidence type="ECO:0000256" key="5">
    <source>
        <dbReference type="ARBA" id="ARBA00023163"/>
    </source>
</evidence>
<evidence type="ECO:0000313" key="8">
    <source>
        <dbReference type="Proteomes" id="UP000002383"/>
    </source>
</evidence>
<keyword evidence="4" id="KW-0238">DNA-binding</keyword>
<keyword evidence="8" id="KW-1185">Reference proteome</keyword>
<evidence type="ECO:0000256" key="2">
    <source>
        <dbReference type="ARBA" id="ARBA00022840"/>
    </source>
</evidence>
<evidence type="ECO:0000313" key="7">
    <source>
        <dbReference type="EMBL" id="ACL71768.1"/>
    </source>
</evidence>
<dbReference type="PROSITE" id="PS50045">
    <property type="entry name" value="SIGMA54_INTERACT_4"/>
    <property type="match status" value="1"/>
</dbReference>
<dbReference type="AlphaFoldDB" id="B8GMD6"/>
<dbReference type="PANTHER" id="PTHR32071:SF57">
    <property type="entry name" value="C4-DICARBOXYLATE TRANSPORT TRANSCRIPTIONAL REGULATORY PROTEIN DCTD"/>
    <property type="match status" value="1"/>
</dbReference>
<dbReference type="HOGENOM" id="CLU_000445_0_7_6"/>